<dbReference type="PANTHER" id="PTHR12911:SF8">
    <property type="entry name" value="KLAROID PROTEIN-RELATED"/>
    <property type="match status" value="1"/>
</dbReference>
<name>A0ABR0D3L4_9LAMI</name>
<dbReference type="PANTHER" id="PTHR12911">
    <property type="entry name" value="SAD1/UNC-84-LIKE PROTEIN-RELATED"/>
    <property type="match status" value="1"/>
</dbReference>
<evidence type="ECO:0000256" key="6">
    <source>
        <dbReference type="SAM" id="Phobius"/>
    </source>
</evidence>
<dbReference type="Pfam" id="PF07738">
    <property type="entry name" value="Sad1_UNC"/>
    <property type="match status" value="1"/>
</dbReference>
<evidence type="ECO:0000313" key="8">
    <source>
        <dbReference type="EMBL" id="KAK4483580.1"/>
    </source>
</evidence>
<dbReference type="Gene3D" id="2.60.120.260">
    <property type="entry name" value="Galactose-binding domain-like"/>
    <property type="match status" value="1"/>
</dbReference>
<evidence type="ECO:0000256" key="5">
    <source>
        <dbReference type="SAM" id="MobiDB-lite"/>
    </source>
</evidence>
<feature type="domain" description="SUN" evidence="7">
    <location>
        <begin position="255"/>
        <end position="423"/>
    </location>
</feature>
<keyword evidence="2 6" id="KW-0812">Transmembrane</keyword>
<organism evidence="8 9">
    <name type="scientific">Penstemon davidsonii</name>
    <dbReference type="NCBI Taxonomy" id="160366"/>
    <lineage>
        <taxon>Eukaryota</taxon>
        <taxon>Viridiplantae</taxon>
        <taxon>Streptophyta</taxon>
        <taxon>Embryophyta</taxon>
        <taxon>Tracheophyta</taxon>
        <taxon>Spermatophyta</taxon>
        <taxon>Magnoliopsida</taxon>
        <taxon>eudicotyledons</taxon>
        <taxon>Gunneridae</taxon>
        <taxon>Pentapetalae</taxon>
        <taxon>asterids</taxon>
        <taxon>lamiids</taxon>
        <taxon>Lamiales</taxon>
        <taxon>Plantaginaceae</taxon>
        <taxon>Cheloneae</taxon>
        <taxon>Penstemon</taxon>
    </lineage>
</organism>
<keyword evidence="3 6" id="KW-1133">Transmembrane helix</keyword>
<comment type="subcellular location">
    <subcellularLocation>
        <location evidence="1">Membrane</location>
    </subcellularLocation>
</comment>
<dbReference type="InterPro" id="IPR012919">
    <property type="entry name" value="SUN_dom"/>
</dbReference>
<dbReference type="PROSITE" id="PS51469">
    <property type="entry name" value="SUN"/>
    <property type="match status" value="1"/>
</dbReference>
<feature type="transmembrane region" description="Helical" evidence="6">
    <location>
        <begin position="73"/>
        <end position="94"/>
    </location>
</feature>
<comment type="caution">
    <text evidence="8">The sequence shown here is derived from an EMBL/GenBank/DDBJ whole genome shotgun (WGS) entry which is preliminary data.</text>
</comment>
<evidence type="ECO:0000259" key="7">
    <source>
        <dbReference type="PROSITE" id="PS51469"/>
    </source>
</evidence>
<gene>
    <name evidence="8" type="ORF">RD792_010779</name>
</gene>
<evidence type="ECO:0000256" key="2">
    <source>
        <dbReference type="ARBA" id="ARBA00022692"/>
    </source>
</evidence>
<keyword evidence="4 6" id="KW-0472">Membrane</keyword>
<evidence type="ECO:0000256" key="4">
    <source>
        <dbReference type="ARBA" id="ARBA00023136"/>
    </source>
</evidence>
<feature type="region of interest" description="Disordered" evidence="5">
    <location>
        <begin position="1"/>
        <end position="36"/>
    </location>
</feature>
<dbReference type="InterPro" id="IPR045119">
    <property type="entry name" value="SUN1-5"/>
</dbReference>
<keyword evidence="9" id="KW-1185">Reference proteome</keyword>
<reference evidence="8 9" key="1">
    <citation type="journal article" date="2023" name="bioRxiv">
        <title>Genome report: Whole genome sequence and annotation of Penstemon davidsonii.</title>
        <authorList>
            <person name="Ostevik K.L."/>
            <person name="Alabady M."/>
            <person name="Zhang M."/>
            <person name="Rausher M.D."/>
        </authorList>
    </citation>
    <scope>NUCLEOTIDE SEQUENCE [LARGE SCALE GENOMIC DNA]</scope>
    <source>
        <strain evidence="8">DNT005</strain>
        <tissue evidence="8">Whole leaf</tissue>
    </source>
</reference>
<dbReference type="Proteomes" id="UP001291926">
    <property type="component" value="Unassembled WGS sequence"/>
</dbReference>
<dbReference type="EMBL" id="JAYDYQ010002534">
    <property type="protein sequence ID" value="KAK4483580.1"/>
    <property type="molecule type" value="Genomic_DNA"/>
</dbReference>
<sequence length="431" mass="47575">MSGSTVSITANQISTSRRRAVERTLPAGAPDNEDAAKITAADTAAAILKDARKTPAQTQPRKSGPTRKSKPRWLTVISILSKNLAFLVVLLGFVQMFRWVVFNSGHSDTEGFSVISGDLEGKVAEMEKFVKTTTKAMQVQLNAVDRKVDDEISSVRKEFDEKIEQKGDEFDLKFKALDVRSDAFEKFIDGFRKKSLLSKEDFDEFFEEFKKSRKNTGVEVSLDEIRDYARDIVEKEIERHAADGLGMVDYALTSGGGKVVKHSEPFGAAKGGSGGWLLNRNGVSAEAVKMISPSFGEPGHCFPLKGGSGFVEIKLRTAIIPEAVTLEHVAKSVAYDRSSAPKQCRVSGWLRGQGTTDVEFDTNKMFLLTEFIYDLEKSSAQTFKVVKSGASNLVDTIRLDFTSNHGSASHTCIYRLRVHGHEPSFVPMLER</sequence>
<evidence type="ECO:0000256" key="1">
    <source>
        <dbReference type="ARBA" id="ARBA00004370"/>
    </source>
</evidence>
<evidence type="ECO:0000313" key="9">
    <source>
        <dbReference type="Proteomes" id="UP001291926"/>
    </source>
</evidence>
<evidence type="ECO:0000256" key="3">
    <source>
        <dbReference type="ARBA" id="ARBA00022989"/>
    </source>
</evidence>
<protein>
    <recommendedName>
        <fullName evidence="7">SUN domain-containing protein</fullName>
    </recommendedName>
</protein>
<feature type="compositionally biased region" description="Polar residues" evidence="5">
    <location>
        <begin position="1"/>
        <end position="15"/>
    </location>
</feature>
<proteinExistence type="predicted"/>
<accession>A0ABR0D3L4</accession>